<dbReference type="Gene3D" id="3.40.50.880">
    <property type="match status" value="1"/>
</dbReference>
<keyword evidence="1 4" id="KW-0028">Amino-acid biosynthesis</keyword>
<comment type="pathway">
    <text evidence="4">Amino-acid biosynthesis; L-methionine biosynthesis via de novo pathway; O-succinyl-L-homoserine from L-homoserine: step 1/1.</text>
</comment>
<dbReference type="OrthoDB" id="9772423at2"/>
<comment type="caution">
    <text evidence="4">Lacks conserved residue(s) required for the propagation of feature annotation.</text>
</comment>
<sequence length="366" mass="42297">MPLVANSELPAFDRLRGEGETIISNDEAIRQDIRELHIGLLNMMPDAALAATERQFFRLIGESNQIAQFYIHPFTLKELKRGPEGQAHVDRYYESFDQIKAEGLDALIITGANVIGPELSEQPFWDPLIEVIDWAYENVTSTVCSCLATHAVMEFRYGRKRRPLGFKRWGVYPHRVMQRRHPLVSGMNTRFDVPHSRFNQIDREDFEAAGLHILVESEEADVHLAVSEDGFRLIFFQGHPEYDAISLLKEYKREIMRFASGEREDYPPFPDNYFSITIQAILDEHQERLTRALARNKPLPELPEALIMPWLDNTWHDSAEAVINNWIGKVYQTTNIDRRYPFKASVDPQNPLGIRTFEERTPVPGF</sequence>
<feature type="binding site" evidence="4">
    <location>
        <position position="253"/>
    </location>
    <ligand>
        <name>substrate</name>
    </ligand>
</feature>
<comment type="function">
    <text evidence="4">Transfers a succinyl group from succinyl-CoA to L-homoserine, forming succinyl-L-homoserine.</text>
</comment>
<keyword evidence="2 4" id="KW-0808">Transferase</keyword>
<dbReference type="Pfam" id="PF04204">
    <property type="entry name" value="HTS"/>
    <property type="match status" value="1"/>
</dbReference>
<feature type="binding site" evidence="4">
    <location>
        <position position="167"/>
    </location>
    <ligand>
        <name>substrate</name>
    </ligand>
</feature>
<dbReference type="GO" id="GO:0008899">
    <property type="term" value="F:homoserine O-succinyltransferase activity"/>
    <property type="evidence" value="ECO:0007669"/>
    <property type="project" value="UniProtKB-EC"/>
</dbReference>
<comment type="subcellular location">
    <subcellularLocation>
        <location evidence="4">Cytoplasm</location>
    </subcellularLocation>
</comment>
<evidence type="ECO:0000256" key="1">
    <source>
        <dbReference type="ARBA" id="ARBA00022605"/>
    </source>
</evidence>
<dbReference type="InterPro" id="IPR029062">
    <property type="entry name" value="Class_I_gatase-like"/>
</dbReference>
<dbReference type="CDD" id="cd03131">
    <property type="entry name" value="GATase1_HTS"/>
    <property type="match status" value="1"/>
</dbReference>
<evidence type="ECO:0000256" key="3">
    <source>
        <dbReference type="ARBA" id="ARBA00023315"/>
    </source>
</evidence>
<evidence type="ECO:0000313" key="6">
    <source>
        <dbReference type="Proteomes" id="UP000218765"/>
    </source>
</evidence>
<comment type="similarity">
    <text evidence="4">Belongs to the MetA family.</text>
</comment>
<dbReference type="PANTHER" id="PTHR20919">
    <property type="entry name" value="HOMOSERINE O-SUCCINYLTRANSFERASE"/>
    <property type="match status" value="1"/>
</dbReference>
<dbReference type="RefSeq" id="WP_096364849.1">
    <property type="nucleotide sequence ID" value="NZ_AP018052.1"/>
</dbReference>
<dbReference type="HAMAP" id="MF_00295">
    <property type="entry name" value="MetA_acyltransf"/>
    <property type="match status" value="1"/>
</dbReference>
<dbReference type="EMBL" id="AP018052">
    <property type="protein sequence ID" value="BAZ93143.1"/>
    <property type="molecule type" value="Genomic_DNA"/>
</dbReference>
<feature type="active site" evidence="4">
    <location>
        <position position="241"/>
    </location>
</feature>
<proteinExistence type="inferred from homology"/>
<dbReference type="AlphaFoldDB" id="A0A1Z4VNS4"/>
<comment type="catalytic activity">
    <reaction evidence="4">
        <text>L-homoserine + succinyl-CoA = O-succinyl-L-homoserine + CoA</text>
        <dbReference type="Rhea" id="RHEA:22008"/>
        <dbReference type="ChEBI" id="CHEBI:57287"/>
        <dbReference type="ChEBI" id="CHEBI:57292"/>
        <dbReference type="ChEBI" id="CHEBI:57476"/>
        <dbReference type="ChEBI" id="CHEBI:57661"/>
        <dbReference type="EC" id="2.3.1.46"/>
    </reaction>
</comment>
<protein>
    <recommendedName>
        <fullName evidence="4">Homoserine O-succinyltransferase</fullName>
        <shortName evidence="4">HST</shortName>
        <ecNumber evidence="4">2.3.1.46</ecNumber>
    </recommendedName>
    <alternativeName>
        <fullName evidence="4">Homoserine transsuccinylase</fullName>
        <shortName evidence="4">HTS</shortName>
    </alternativeName>
</protein>
<gene>
    <name evidence="4" type="primary">metAS</name>
    <name evidence="5" type="ORF">FOKN1_0741</name>
</gene>
<dbReference type="GO" id="GO:0004414">
    <property type="term" value="F:homoserine O-acetyltransferase activity"/>
    <property type="evidence" value="ECO:0007669"/>
    <property type="project" value="UniProtKB-UniRule"/>
</dbReference>
<accession>A0A1Z4VNS4</accession>
<dbReference type="GO" id="GO:0009086">
    <property type="term" value="P:methionine biosynthetic process"/>
    <property type="evidence" value="ECO:0007669"/>
    <property type="project" value="UniProtKB-UniRule"/>
</dbReference>
<dbReference type="GO" id="GO:0005737">
    <property type="term" value="C:cytoplasm"/>
    <property type="evidence" value="ECO:0007669"/>
    <property type="project" value="UniProtKB-SubCell"/>
</dbReference>
<dbReference type="PANTHER" id="PTHR20919:SF0">
    <property type="entry name" value="HOMOSERINE O-SUCCINYLTRANSFERASE"/>
    <property type="match status" value="1"/>
</dbReference>
<organism evidence="5 6">
    <name type="scientific">Thiohalobacter thiocyanaticus</name>
    <dbReference type="NCBI Taxonomy" id="585455"/>
    <lineage>
        <taxon>Bacteria</taxon>
        <taxon>Pseudomonadati</taxon>
        <taxon>Pseudomonadota</taxon>
        <taxon>Gammaproteobacteria</taxon>
        <taxon>Thiohalobacterales</taxon>
        <taxon>Thiohalobacteraceae</taxon>
        <taxon>Thiohalobacter</taxon>
    </lineage>
</organism>
<feature type="active site" description="Proton acceptor" evidence="4">
    <location>
        <position position="239"/>
    </location>
</feature>
<evidence type="ECO:0000256" key="4">
    <source>
        <dbReference type="HAMAP-Rule" id="MF_00295"/>
    </source>
</evidence>
<keyword evidence="6" id="KW-1185">Reference proteome</keyword>
<feature type="binding site" evidence="4">
    <location>
        <position position="196"/>
    </location>
    <ligand>
        <name>substrate</name>
    </ligand>
</feature>
<feature type="site" description="Important for substrate specificity" evidence="4">
    <location>
        <position position="196"/>
    </location>
</feature>
<dbReference type="Proteomes" id="UP000218765">
    <property type="component" value="Chromosome"/>
</dbReference>
<evidence type="ECO:0000256" key="2">
    <source>
        <dbReference type="ARBA" id="ARBA00022679"/>
    </source>
</evidence>
<keyword evidence="4" id="KW-0963">Cytoplasm</keyword>
<feature type="site" description="Important for acyl-CoA specificity" evidence="4">
    <location>
        <position position="113"/>
    </location>
</feature>
<dbReference type="SUPFAM" id="SSF52317">
    <property type="entry name" value="Class I glutamine amidotransferase-like"/>
    <property type="match status" value="1"/>
</dbReference>
<dbReference type="UniPathway" id="UPA00051">
    <property type="reaction ID" value="UER00075"/>
</dbReference>
<dbReference type="EC" id="2.3.1.46" evidence="4"/>
<evidence type="ECO:0000313" key="5">
    <source>
        <dbReference type="EMBL" id="BAZ93143.1"/>
    </source>
</evidence>
<reference evidence="5 6" key="1">
    <citation type="submission" date="2017-05" db="EMBL/GenBank/DDBJ databases">
        <title>Thiocyanate degradation by Thiohalobacter thiocyanaticus FOKN1.</title>
        <authorList>
            <person name="Oshiki M."/>
            <person name="Fukushima T."/>
            <person name="Kawano S."/>
            <person name="Nakagawa J."/>
        </authorList>
    </citation>
    <scope>NUCLEOTIDE SEQUENCE [LARGE SCALE GENOMIC DNA]</scope>
    <source>
        <strain evidence="5 6">FOKN1</strain>
    </source>
</reference>
<feature type="active site" description="Acyl-thioester intermediate" evidence="4">
    <location>
        <position position="146"/>
    </location>
</feature>
<feature type="site" description="Important for acyl-CoA specificity" evidence="4">
    <location>
        <position position="147"/>
    </location>
</feature>
<keyword evidence="4" id="KW-0486">Methionine biosynthesis</keyword>
<dbReference type="NCBIfam" id="NF003776">
    <property type="entry name" value="PRK05368.1-3"/>
    <property type="match status" value="1"/>
</dbReference>
<keyword evidence="3 4" id="KW-0012">Acyltransferase</keyword>
<dbReference type="InterPro" id="IPR033752">
    <property type="entry name" value="MetA_family"/>
</dbReference>
<dbReference type="KEGG" id="ttc:FOKN1_0741"/>
<name>A0A1Z4VNS4_9GAMM</name>